<dbReference type="InterPro" id="IPR002931">
    <property type="entry name" value="Transglutaminase-like"/>
</dbReference>
<evidence type="ECO:0000256" key="1">
    <source>
        <dbReference type="SAM" id="MobiDB-lite"/>
    </source>
</evidence>
<dbReference type="PANTHER" id="PTHR33490">
    <property type="entry name" value="BLR5614 PROTEIN-RELATED"/>
    <property type="match status" value="1"/>
</dbReference>
<comment type="caution">
    <text evidence="3">The sequence shown here is derived from an EMBL/GenBank/DDBJ whole genome shotgun (WGS) entry which is preliminary data.</text>
</comment>
<dbReference type="InterPro" id="IPR038765">
    <property type="entry name" value="Papain-like_cys_pep_sf"/>
</dbReference>
<gene>
    <name evidence="3" type="ORF">E4Z66_18065</name>
</gene>
<dbReference type="SUPFAM" id="SSF54001">
    <property type="entry name" value="Cysteine proteinases"/>
    <property type="match status" value="1"/>
</dbReference>
<sequence>MAIHASIHHLTHYTYDRLVTLSPQIIRLRPAPHSRTRVLSHSLKVSPGGHFVNHQQDPYGNWLSRFVFPEPVREFKIEVDLVADMTVYNPFDFFVDETAKDWPFEYPEDLKEDLVIYRTPEPEGPLLAQFLGSIKFDIPGTVDFLVALNQRVSEEIDYTIRMEPGVQTPEETLQVKRGSCRDSSWLLVQTLRHLGFAARFVSGYLIQLKPDVKSLDGPSGTEVDFTDLHAWVEVYIPGAGWVGLDPTSGLLTGESHIPLAATPHYRNAAPIAGGFTSNGAPEVNFDFDMTVQRVSEHPRITKPFSDDAWERLNTLGRKVDADLEAGDVRLTMGGEPTFVSIDDFESDEWNTAAVGPTKRGLADKLIRRLRDKFAPGGFLHYGQGKWYPGETLPRWTFSLYWRRDGKPVWADEDLVATEDAETGADAESSAKFLTVMAEKLGLETDFVVPAYEDPAEWIIKEGNLPENVTPENSKLKDPEERARIAKVFERGLTEPAGYVLPVQRWQSKATGPRWLSERWKLRRGKVFLVPGDSALGYRLPLGTLPHLSASQFPYTNVTDPTVPRGPLPDYHEEAGEALPKPTKGHTQPVSAPAAEGPRQTIVEQDTAIGGAVRTAISVEPRDGRLCVFMPPVEDVEAYLDLLAVAEEAAKEMKLPIHIEGYAPPHDPRLNVIRVAPDPGVIEVNIHPAHSWDDCVATTEAIYAEARECRLGADKFMIDGRHTGTGGGNHVVVGGETPNDSPFLRRPDVLKSLILMWQRHPSLSYLFSGLFIGPTSQAPRIDEARHDTLYELEMALAQFPAPGQGPAPMPWLTDRLLRNMLTDVTGNTHRAEICIDKLYSPDGPTGRLGLVEFRGFEMPPHPRMNLAQQLLIRAIIARCWNAPIYGTPIRWGTVLHDRFMLPHFLWQDFLDLLADLSRHGYDFDPVWYEAQAEFRFPFCGEVEVENTKLELKQALEPWHVLGETGAIGGTVRYTDSSVERLQVKLTTLYPDRYQVMCNRRPVPLTRAETSGEAVGGVRFKAWQPPEALHPVLPVNAPLTFDIYDSWTGRAIGGCTYHVAHPGGRNYDTFPVNGNEAEARRLARFEPFGHSSGDYRPAPEHPHPEFPMTLDLRRSPGLT</sequence>
<dbReference type="SMART" id="SM00460">
    <property type="entry name" value="TGc"/>
    <property type="match status" value="1"/>
</dbReference>
<proteinExistence type="predicted"/>
<feature type="domain" description="Transglutaminase-like" evidence="2">
    <location>
        <begin position="172"/>
        <end position="248"/>
    </location>
</feature>
<evidence type="ECO:0000259" key="2">
    <source>
        <dbReference type="SMART" id="SM00460"/>
    </source>
</evidence>
<dbReference type="Pfam" id="PF08379">
    <property type="entry name" value="Bact_transglu_N"/>
    <property type="match status" value="1"/>
</dbReference>
<dbReference type="PANTHER" id="PTHR33490:SF1">
    <property type="entry name" value="SLL1233 PROTEIN"/>
    <property type="match status" value="1"/>
</dbReference>
<dbReference type="EMBL" id="SRKY01000005">
    <property type="protein sequence ID" value="THH34863.1"/>
    <property type="molecule type" value="Genomic_DNA"/>
</dbReference>
<organism evidence="3 4">
    <name type="scientific">Aliishimia ponticola</name>
    <dbReference type="NCBI Taxonomy" id="2499833"/>
    <lineage>
        <taxon>Bacteria</taxon>
        <taxon>Pseudomonadati</taxon>
        <taxon>Pseudomonadota</taxon>
        <taxon>Alphaproteobacteria</taxon>
        <taxon>Rhodobacterales</taxon>
        <taxon>Paracoccaceae</taxon>
        <taxon>Aliishimia</taxon>
    </lineage>
</organism>
<dbReference type="AlphaFoldDB" id="A0A4V3XJY4"/>
<protein>
    <submittedName>
        <fullName evidence="3">Transglutaminase family protein</fullName>
    </submittedName>
</protein>
<dbReference type="OrthoDB" id="9804023at2"/>
<dbReference type="Pfam" id="PF09899">
    <property type="entry name" value="DUF2126"/>
    <property type="match status" value="1"/>
</dbReference>
<dbReference type="InterPro" id="IPR018667">
    <property type="entry name" value="DUF2126"/>
</dbReference>
<accession>A0A4V3XJY4</accession>
<evidence type="ECO:0000313" key="4">
    <source>
        <dbReference type="Proteomes" id="UP000306602"/>
    </source>
</evidence>
<name>A0A4V3XJY4_9RHOB</name>
<dbReference type="Pfam" id="PF01841">
    <property type="entry name" value="Transglut_core"/>
    <property type="match status" value="1"/>
</dbReference>
<reference evidence="3 4" key="1">
    <citation type="submission" date="2019-04" db="EMBL/GenBank/DDBJ databases">
        <title>Shimia ponticola sp. nov., isolated from seawater.</title>
        <authorList>
            <person name="Kim Y.-O."/>
            <person name="Yoon J.-H."/>
        </authorList>
    </citation>
    <scope>NUCLEOTIDE SEQUENCE [LARGE SCALE GENOMIC DNA]</scope>
    <source>
        <strain evidence="3 4">MYP11</strain>
    </source>
</reference>
<dbReference type="RefSeq" id="WP_136464451.1">
    <property type="nucleotide sequence ID" value="NZ_SRKY01000005.1"/>
</dbReference>
<feature type="region of interest" description="Disordered" evidence="1">
    <location>
        <begin position="563"/>
        <end position="598"/>
    </location>
</feature>
<feature type="region of interest" description="Disordered" evidence="1">
    <location>
        <begin position="1086"/>
        <end position="1117"/>
    </location>
</feature>
<dbReference type="InterPro" id="IPR013589">
    <property type="entry name" value="Bac_transglu_N"/>
</dbReference>
<dbReference type="Gene3D" id="3.10.620.30">
    <property type="match status" value="1"/>
</dbReference>
<keyword evidence="4" id="KW-1185">Reference proteome</keyword>
<dbReference type="Proteomes" id="UP000306602">
    <property type="component" value="Unassembled WGS sequence"/>
</dbReference>
<evidence type="ECO:0000313" key="3">
    <source>
        <dbReference type="EMBL" id="THH34863.1"/>
    </source>
</evidence>